<keyword evidence="8" id="KW-1185">Reference proteome</keyword>
<dbReference type="InterPro" id="IPR002104">
    <property type="entry name" value="Integrase_catalytic"/>
</dbReference>
<keyword evidence="3" id="KW-0233">DNA recombination</keyword>
<dbReference type="RefSeq" id="WP_144280285.1">
    <property type="nucleotide sequence ID" value="NZ_CP041730.1"/>
</dbReference>
<dbReference type="EMBL" id="CP041730">
    <property type="protein sequence ID" value="QDQ28902.1"/>
    <property type="molecule type" value="Genomic_DNA"/>
</dbReference>
<dbReference type="AlphaFoldDB" id="A0A516SL68"/>
<evidence type="ECO:0000313" key="7">
    <source>
        <dbReference type="EMBL" id="QDQ28902.1"/>
    </source>
</evidence>
<dbReference type="CDD" id="cd00799">
    <property type="entry name" value="INT_Cre_C"/>
    <property type="match status" value="1"/>
</dbReference>
<dbReference type="InterPro" id="IPR044068">
    <property type="entry name" value="CB"/>
</dbReference>
<dbReference type="InterPro" id="IPR010998">
    <property type="entry name" value="Integrase_recombinase_N"/>
</dbReference>
<dbReference type="PROSITE" id="PS51900">
    <property type="entry name" value="CB"/>
    <property type="match status" value="1"/>
</dbReference>
<gene>
    <name evidence="7" type="ORF">FNU76_22520</name>
</gene>
<dbReference type="GO" id="GO:0015074">
    <property type="term" value="P:DNA integration"/>
    <property type="evidence" value="ECO:0007669"/>
    <property type="project" value="UniProtKB-KW"/>
</dbReference>
<keyword evidence="2 4" id="KW-0238">DNA-binding</keyword>
<dbReference type="KEGG" id="cari:FNU76_22520"/>
<dbReference type="PROSITE" id="PS51898">
    <property type="entry name" value="TYR_RECOMBINASE"/>
    <property type="match status" value="1"/>
</dbReference>
<name>A0A516SL68_9NEIS</name>
<evidence type="ECO:0000256" key="3">
    <source>
        <dbReference type="ARBA" id="ARBA00023172"/>
    </source>
</evidence>
<evidence type="ECO:0000256" key="4">
    <source>
        <dbReference type="PROSITE-ProRule" id="PRU01248"/>
    </source>
</evidence>
<dbReference type="InterPro" id="IPR052925">
    <property type="entry name" value="Phage_Integrase-like_Recomb"/>
</dbReference>
<feature type="domain" description="Tyr recombinase" evidence="5">
    <location>
        <begin position="101"/>
        <end position="310"/>
    </location>
</feature>
<evidence type="ECO:0000313" key="8">
    <source>
        <dbReference type="Proteomes" id="UP000317550"/>
    </source>
</evidence>
<dbReference type="GO" id="GO:0003677">
    <property type="term" value="F:DNA binding"/>
    <property type="evidence" value="ECO:0007669"/>
    <property type="project" value="UniProtKB-UniRule"/>
</dbReference>
<proteinExistence type="predicted"/>
<accession>A0A516SL68</accession>
<organism evidence="7 8">
    <name type="scientific">Chitinimonas arctica</name>
    <dbReference type="NCBI Taxonomy" id="2594795"/>
    <lineage>
        <taxon>Bacteria</taxon>
        <taxon>Pseudomonadati</taxon>
        <taxon>Pseudomonadota</taxon>
        <taxon>Betaproteobacteria</taxon>
        <taxon>Neisseriales</taxon>
        <taxon>Chitinibacteraceae</taxon>
        <taxon>Chitinimonas</taxon>
    </lineage>
</organism>
<feature type="domain" description="Core-binding (CB)" evidence="6">
    <location>
        <begin position="1"/>
        <end position="73"/>
    </location>
</feature>
<dbReference type="InterPro" id="IPR011010">
    <property type="entry name" value="DNA_brk_join_enz"/>
</dbReference>
<dbReference type="GO" id="GO:0006310">
    <property type="term" value="P:DNA recombination"/>
    <property type="evidence" value="ECO:0007669"/>
    <property type="project" value="UniProtKB-KW"/>
</dbReference>
<evidence type="ECO:0000256" key="1">
    <source>
        <dbReference type="ARBA" id="ARBA00022908"/>
    </source>
</evidence>
<evidence type="ECO:0000259" key="5">
    <source>
        <dbReference type="PROSITE" id="PS51898"/>
    </source>
</evidence>
<reference evidence="8" key="1">
    <citation type="submission" date="2019-07" db="EMBL/GenBank/DDBJ databases">
        <title>Chitinimonas sp. nov., isolated from Ny-Alesund, arctica soil.</title>
        <authorList>
            <person name="Xu Q."/>
            <person name="Peng F."/>
        </authorList>
    </citation>
    <scope>NUCLEOTIDE SEQUENCE [LARGE SCALE GENOMIC DNA]</scope>
    <source>
        <strain evidence="8">R3-44</strain>
    </source>
</reference>
<sequence>MSTLDRYLEAATRANTRRSYAGAVRHFEVEWGGFLPATADAVARYLADHAEKLAINTLKQRLAALALWHREQGFPDPTKAPVVRKVLKGIQALHPAREKQAVPLQIDQLAQVGAWLDQSIATSRQQNNRAAELRHCRDKALLLIGFWRGFRGDELMRLQVEFIELVPGQGMSCFLPRSKSDRALRGRTVRVPALARLCPVEAYRDWIAVAGLTAGPVLRGVDRWGRIRSGGLHASSLIPILRRLFAAAGLAAPEGFSSHSLRRGFAGWANANGWDVKTLMEYVGWRDVKSAMRYIDAADPFAGMLAEAGAGTPLRLPGD</sequence>
<dbReference type="SUPFAM" id="SSF47823">
    <property type="entry name" value="lambda integrase-like, N-terminal domain"/>
    <property type="match status" value="1"/>
</dbReference>
<dbReference type="OrthoDB" id="9815875at2"/>
<dbReference type="InterPro" id="IPR013762">
    <property type="entry name" value="Integrase-like_cat_sf"/>
</dbReference>
<protein>
    <submittedName>
        <fullName evidence="7">Site-specific integrase</fullName>
    </submittedName>
</protein>
<dbReference type="Gene3D" id="1.10.150.130">
    <property type="match status" value="1"/>
</dbReference>
<evidence type="ECO:0000259" key="6">
    <source>
        <dbReference type="PROSITE" id="PS51900"/>
    </source>
</evidence>
<evidence type="ECO:0000256" key="2">
    <source>
        <dbReference type="ARBA" id="ARBA00023125"/>
    </source>
</evidence>
<keyword evidence="1" id="KW-0229">DNA integration</keyword>
<dbReference type="Proteomes" id="UP000317550">
    <property type="component" value="Chromosome"/>
</dbReference>
<dbReference type="PANTHER" id="PTHR34605">
    <property type="entry name" value="PHAGE_INTEGRASE DOMAIN-CONTAINING PROTEIN"/>
    <property type="match status" value="1"/>
</dbReference>
<dbReference type="PANTHER" id="PTHR34605:SF4">
    <property type="entry name" value="DNA ADENINE METHYLTRANSFERASE"/>
    <property type="match status" value="1"/>
</dbReference>
<dbReference type="Pfam" id="PF00589">
    <property type="entry name" value="Phage_integrase"/>
    <property type="match status" value="1"/>
</dbReference>
<dbReference type="Gene3D" id="1.10.443.10">
    <property type="entry name" value="Intergrase catalytic core"/>
    <property type="match status" value="1"/>
</dbReference>
<dbReference type="SUPFAM" id="SSF56349">
    <property type="entry name" value="DNA breaking-rejoining enzymes"/>
    <property type="match status" value="1"/>
</dbReference>